<proteinExistence type="predicted"/>
<sequence>MILATGRYKFFSLYSFTRDTKTRLDITARIVEREIARLQAGGEIRVSTRNGFVFPRIKSVVLTAVENHKRESSHITARLFDKRGRYVGGVHVFLDNCPGSFQSGNQDRRGSKWKGSSLCDHKQGMEPLANAFQVQAKTYMKTLARRKLELDRTARSGR</sequence>
<accession>A0A8H5BTD1</accession>
<protein>
    <submittedName>
        <fullName evidence="1">Uncharacterized protein</fullName>
    </submittedName>
</protein>
<keyword evidence="2" id="KW-1185">Reference proteome</keyword>
<evidence type="ECO:0000313" key="1">
    <source>
        <dbReference type="EMBL" id="KAF5328726.1"/>
    </source>
</evidence>
<name>A0A8H5BTD1_9AGAR</name>
<dbReference type="AlphaFoldDB" id="A0A8H5BTD1"/>
<evidence type="ECO:0000313" key="2">
    <source>
        <dbReference type="Proteomes" id="UP000567179"/>
    </source>
</evidence>
<comment type="caution">
    <text evidence="1">The sequence shown here is derived from an EMBL/GenBank/DDBJ whole genome shotgun (WGS) entry which is preliminary data.</text>
</comment>
<organism evidence="1 2">
    <name type="scientific">Psilocybe cf. subviscida</name>
    <dbReference type="NCBI Taxonomy" id="2480587"/>
    <lineage>
        <taxon>Eukaryota</taxon>
        <taxon>Fungi</taxon>
        <taxon>Dikarya</taxon>
        <taxon>Basidiomycota</taxon>
        <taxon>Agaricomycotina</taxon>
        <taxon>Agaricomycetes</taxon>
        <taxon>Agaricomycetidae</taxon>
        <taxon>Agaricales</taxon>
        <taxon>Agaricineae</taxon>
        <taxon>Strophariaceae</taxon>
        <taxon>Psilocybe</taxon>
    </lineage>
</organism>
<dbReference type="Proteomes" id="UP000567179">
    <property type="component" value="Unassembled WGS sequence"/>
</dbReference>
<dbReference type="EMBL" id="JAACJJ010000003">
    <property type="protein sequence ID" value="KAF5328726.1"/>
    <property type="molecule type" value="Genomic_DNA"/>
</dbReference>
<gene>
    <name evidence="1" type="ORF">D9619_011463</name>
</gene>
<reference evidence="1 2" key="1">
    <citation type="journal article" date="2020" name="ISME J.">
        <title>Uncovering the hidden diversity of litter-decomposition mechanisms in mushroom-forming fungi.</title>
        <authorList>
            <person name="Floudas D."/>
            <person name="Bentzer J."/>
            <person name="Ahren D."/>
            <person name="Johansson T."/>
            <person name="Persson P."/>
            <person name="Tunlid A."/>
        </authorList>
    </citation>
    <scope>NUCLEOTIDE SEQUENCE [LARGE SCALE GENOMIC DNA]</scope>
    <source>
        <strain evidence="1 2">CBS 101986</strain>
    </source>
</reference>